<dbReference type="InParanoid" id="A0A2H3ER49"/>
<evidence type="ECO:0000256" key="2">
    <source>
        <dbReference type="SAM" id="MobiDB-lite"/>
    </source>
</evidence>
<organism evidence="4 5">
    <name type="scientific">Armillaria gallica</name>
    <name type="common">Bulbous honey fungus</name>
    <name type="synonym">Armillaria bulbosa</name>
    <dbReference type="NCBI Taxonomy" id="47427"/>
    <lineage>
        <taxon>Eukaryota</taxon>
        <taxon>Fungi</taxon>
        <taxon>Dikarya</taxon>
        <taxon>Basidiomycota</taxon>
        <taxon>Agaricomycotina</taxon>
        <taxon>Agaricomycetes</taxon>
        <taxon>Agaricomycetidae</taxon>
        <taxon>Agaricales</taxon>
        <taxon>Marasmiineae</taxon>
        <taxon>Physalacriaceae</taxon>
        <taxon>Armillaria</taxon>
    </lineage>
</organism>
<comment type="similarity">
    <text evidence="1">Belongs to the peptidase C14B family.</text>
</comment>
<sequence>MAKQRVLDQLLFTLCYQYWLPGNDSSNTPHTRPKGRTRVGDLGHLIDDGGFEYLFNVCMGAGDPFNSCRVPPDFVPLTDIPEPVVEKRLETPKKKSVPITSFGYQSSMQPNRIPQFEAGREYEYTCSASQVAIGKENDGGKRYDLKFLHLLEDCAAANARSWYKFLNSFIQHQKIRNDTLYLVAGYDKYRSSTFRSSACSSRPSQLPSISPKCLATGSTGSDDSMFYHWDAQQDIYAQSHCNSNLGTLASQTTFSHGDSSPVRSDPSFQGLGIGQVTTTREIPNSRRRRSVNPGFNKLPKTDSNLDISYSHANKQTSTSVDISSNLYKALDPPALINEYILDDFSGAHVTPARDGKWVGVVKDDQNPFDGGFANSTRENSSSSFHKLIDLPTKNGSVSKGTALCDESLTPIKTRSTFALIIGIDKYKHEEYDNLKAAVADANRFEKFLLDRLRTPREHIISLRNDQATRKGIIDGFRSLIHDQRISPGKSAIIIYYAGHGAVAPKPNEWTDWQTSDDEIEILCPADIGILDINDKAVEGIPDRMINELLRELAAAKGNNITLILDCCRATSTNRAIKLPGVLNVTPRRTPNPPELSAKSDPTAMFLGSSGKKITSGFSGSLWDSHVLLAACNRHEMAWEEYGQGFFTQALLETMEKNPVSELTYRSLMHRLVMPPYQTPQLEGKHTLRRLFDSWEKPADSSMILCRHEPKEDRLVLHAGTLHGITVGSTFEIFRTDLPDLHHPLAIATVSKVEAFTSLLVALDRTFLHADEDRHIWYARLPQDSSANVWTHCKDSNLLTRIIKADCEPRFTVPIAAVQTRDEAHLCLTMKDRSASFEQGNKINPSIGFPSRFPHVYEVGDTARIRTIISRFAHFTAQLSIPSPLRVTDLISIEMKKLQRDGPSLTPVGENLLPVIGDNKPIEFFVDESLPLNQHPRYGFTVRNKSDIDLYVYLFFFDGTSFAIDAVYPSKMSPSRKEQGAVDMCLQNDATLGLGYGNSDVNPFMFPVPDDRDMDICFYKFIVITQPVDLGSISQSSPFSDSRTPRGLRTVSPWSDLTGSWASIVIPVIQKTAQDVVDPSSKTESSGKSVPKTTQAIVDPPSNTKSSGNPIQAAVDPPSNTNPSGKSVPMTAQTVVNPPLKTMSSGKSVQGPRWLARLKNILSLKKSKAKPRKPYQKARS</sequence>
<dbReference type="InterPro" id="IPR011600">
    <property type="entry name" value="Pept_C14_caspase"/>
</dbReference>
<dbReference type="GO" id="GO:0004197">
    <property type="term" value="F:cysteine-type endopeptidase activity"/>
    <property type="evidence" value="ECO:0007669"/>
    <property type="project" value="InterPro"/>
</dbReference>
<dbReference type="EMBL" id="KZ293644">
    <property type="protein sequence ID" value="PBL03058.1"/>
    <property type="molecule type" value="Genomic_DNA"/>
</dbReference>
<keyword evidence="5" id="KW-1185">Reference proteome</keyword>
<dbReference type="Gene3D" id="3.40.50.1460">
    <property type="match status" value="1"/>
</dbReference>
<dbReference type="GO" id="GO:0005737">
    <property type="term" value="C:cytoplasm"/>
    <property type="evidence" value="ECO:0007669"/>
    <property type="project" value="TreeGrafter"/>
</dbReference>
<dbReference type="PANTHER" id="PTHR48104">
    <property type="entry name" value="METACASPASE-4"/>
    <property type="match status" value="1"/>
</dbReference>
<accession>A0A2H3ER49</accession>
<dbReference type="Pfam" id="PF00656">
    <property type="entry name" value="Peptidase_C14"/>
    <property type="match status" value="1"/>
</dbReference>
<evidence type="ECO:0000259" key="3">
    <source>
        <dbReference type="Pfam" id="PF00656"/>
    </source>
</evidence>
<feature type="compositionally biased region" description="Polar residues" evidence="2">
    <location>
        <begin position="1079"/>
        <end position="1109"/>
    </location>
</feature>
<dbReference type="PANTHER" id="PTHR48104:SF30">
    <property type="entry name" value="METACASPASE-1"/>
    <property type="match status" value="1"/>
</dbReference>
<dbReference type="GO" id="GO:0006508">
    <property type="term" value="P:proteolysis"/>
    <property type="evidence" value="ECO:0007669"/>
    <property type="project" value="InterPro"/>
</dbReference>
<feature type="compositionally biased region" description="Polar residues" evidence="2">
    <location>
        <begin position="1117"/>
        <end position="1130"/>
    </location>
</feature>
<proteinExistence type="inferred from homology"/>
<evidence type="ECO:0000313" key="5">
    <source>
        <dbReference type="Proteomes" id="UP000217790"/>
    </source>
</evidence>
<feature type="region of interest" description="Disordered" evidence="2">
    <location>
        <begin position="1074"/>
        <end position="1130"/>
    </location>
</feature>
<feature type="domain" description="Peptidase C14 caspase" evidence="3">
    <location>
        <begin position="417"/>
        <end position="670"/>
    </location>
</feature>
<gene>
    <name evidence="4" type="ORF">ARMGADRAFT_1069624</name>
</gene>
<dbReference type="InterPro" id="IPR050452">
    <property type="entry name" value="Metacaspase"/>
</dbReference>
<name>A0A2H3ER49_ARMGA</name>
<reference evidence="5" key="1">
    <citation type="journal article" date="2017" name="Nat. Ecol. Evol.">
        <title>Genome expansion and lineage-specific genetic innovations in the forest pathogenic fungi Armillaria.</title>
        <authorList>
            <person name="Sipos G."/>
            <person name="Prasanna A.N."/>
            <person name="Walter M.C."/>
            <person name="O'Connor E."/>
            <person name="Balint B."/>
            <person name="Krizsan K."/>
            <person name="Kiss B."/>
            <person name="Hess J."/>
            <person name="Varga T."/>
            <person name="Slot J."/>
            <person name="Riley R."/>
            <person name="Boka B."/>
            <person name="Rigling D."/>
            <person name="Barry K."/>
            <person name="Lee J."/>
            <person name="Mihaltcheva S."/>
            <person name="LaButti K."/>
            <person name="Lipzen A."/>
            <person name="Waldron R."/>
            <person name="Moloney N.M."/>
            <person name="Sperisen C."/>
            <person name="Kredics L."/>
            <person name="Vagvoelgyi C."/>
            <person name="Patrignani A."/>
            <person name="Fitzpatrick D."/>
            <person name="Nagy I."/>
            <person name="Doyle S."/>
            <person name="Anderson J.B."/>
            <person name="Grigoriev I.V."/>
            <person name="Gueldener U."/>
            <person name="Muensterkoetter M."/>
            <person name="Nagy L.G."/>
        </authorList>
    </citation>
    <scope>NUCLEOTIDE SEQUENCE [LARGE SCALE GENOMIC DNA]</scope>
    <source>
        <strain evidence="5">Ar21-2</strain>
    </source>
</reference>
<evidence type="ECO:0000256" key="1">
    <source>
        <dbReference type="ARBA" id="ARBA00009005"/>
    </source>
</evidence>
<protein>
    <recommendedName>
        <fullName evidence="3">Peptidase C14 caspase domain-containing protein</fullName>
    </recommendedName>
</protein>
<evidence type="ECO:0000313" key="4">
    <source>
        <dbReference type="EMBL" id="PBL03058.1"/>
    </source>
</evidence>
<dbReference type="AlphaFoldDB" id="A0A2H3ER49"/>
<dbReference type="OrthoDB" id="3223806at2759"/>
<dbReference type="Proteomes" id="UP000217790">
    <property type="component" value="Unassembled WGS sequence"/>
</dbReference>